<evidence type="ECO:0000256" key="1">
    <source>
        <dbReference type="ARBA" id="ARBA00000085"/>
    </source>
</evidence>
<dbReference type="PROSITE" id="PS50109">
    <property type="entry name" value="HIS_KIN"/>
    <property type="match status" value="1"/>
</dbReference>
<keyword evidence="9" id="KW-0812">Transmembrane</keyword>
<evidence type="ECO:0000256" key="7">
    <source>
        <dbReference type="ARBA" id="ARBA00022840"/>
    </source>
</evidence>
<keyword evidence="6 11" id="KW-0418">Kinase</keyword>
<comment type="caution">
    <text evidence="11">The sequence shown here is derived from an EMBL/GenBank/DDBJ whole genome shotgun (WGS) entry which is preliminary data.</text>
</comment>
<dbReference type="SUPFAM" id="SSF55781">
    <property type="entry name" value="GAF domain-like"/>
    <property type="match status" value="1"/>
</dbReference>
<dbReference type="InterPro" id="IPR050482">
    <property type="entry name" value="Sensor_HK_TwoCompSys"/>
</dbReference>
<evidence type="ECO:0000256" key="5">
    <source>
        <dbReference type="ARBA" id="ARBA00022741"/>
    </source>
</evidence>
<dbReference type="GO" id="GO:0016301">
    <property type="term" value="F:kinase activity"/>
    <property type="evidence" value="ECO:0007669"/>
    <property type="project" value="UniProtKB-KW"/>
</dbReference>
<dbReference type="Proteomes" id="UP000658690">
    <property type="component" value="Unassembled WGS sequence"/>
</dbReference>
<dbReference type="EC" id="2.7.13.3" evidence="2"/>
<feature type="transmembrane region" description="Helical" evidence="9">
    <location>
        <begin position="339"/>
        <end position="356"/>
    </location>
</feature>
<dbReference type="Gene3D" id="3.30.450.40">
    <property type="match status" value="1"/>
</dbReference>
<dbReference type="PANTHER" id="PTHR24421:SF10">
    <property type="entry name" value="NITRATE_NITRITE SENSOR PROTEIN NARQ"/>
    <property type="match status" value="1"/>
</dbReference>
<feature type="transmembrane region" description="Helical" evidence="9">
    <location>
        <begin position="176"/>
        <end position="196"/>
    </location>
</feature>
<evidence type="ECO:0000259" key="10">
    <source>
        <dbReference type="PROSITE" id="PS50109"/>
    </source>
</evidence>
<keyword evidence="8" id="KW-0902">Two-component regulatory system</keyword>
<evidence type="ECO:0000256" key="4">
    <source>
        <dbReference type="ARBA" id="ARBA00022679"/>
    </source>
</evidence>
<keyword evidence="9" id="KW-0472">Membrane</keyword>
<dbReference type="Pfam" id="PF02518">
    <property type="entry name" value="HATPase_c"/>
    <property type="match status" value="1"/>
</dbReference>
<dbReference type="CDD" id="cd16917">
    <property type="entry name" value="HATPase_UhpB-NarQ-NarX-like"/>
    <property type="match status" value="1"/>
</dbReference>
<dbReference type="PANTHER" id="PTHR24421">
    <property type="entry name" value="NITRATE/NITRITE SENSOR PROTEIN NARX-RELATED"/>
    <property type="match status" value="1"/>
</dbReference>
<keyword evidence="3" id="KW-0597">Phosphoprotein</keyword>
<dbReference type="InterPro" id="IPR029016">
    <property type="entry name" value="GAF-like_dom_sf"/>
</dbReference>
<feature type="domain" description="Histidine kinase" evidence="10">
    <location>
        <begin position="632"/>
        <end position="721"/>
    </location>
</feature>
<dbReference type="SUPFAM" id="SSF55874">
    <property type="entry name" value="ATPase domain of HSP90 chaperone/DNA topoisomerase II/histidine kinase"/>
    <property type="match status" value="1"/>
</dbReference>
<keyword evidence="7" id="KW-0067">ATP-binding</keyword>
<dbReference type="InterPro" id="IPR005467">
    <property type="entry name" value="His_kinase_dom"/>
</dbReference>
<feature type="transmembrane region" description="Helical" evidence="9">
    <location>
        <begin position="240"/>
        <end position="264"/>
    </location>
</feature>
<evidence type="ECO:0000313" key="11">
    <source>
        <dbReference type="EMBL" id="NOU84447.1"/>
    </source>
</evidence>
<feature type="transmembrane region" description="Helical" evidence="9">
    <location>
        <begin position="208"/>
        <end position="228"/>
    </location>
</feature>
<feature type="transmembrane region" description="Helical" evidence="9">
    <location>
        <begin position="145"/>
        <end position="164"/>
    </location>
</feature>
<evidence type="ECO:0000256" key="2">
    <source>
        <dbReference type="ARBA" id="ARBA00012438"/>
    </source>
</evidence>
<dbReference type="Gene3D" id="1.20.5.1930">
    <property type="match status" value="1"/>
</dbReference>
<feature type="transmembrane region" description="Helical" evidence="9">
    <location>
        <begin position="83"/>
        <end position="106"/>
    </location>
</feature>
<feature type="transmembrane region" description="Helical" evidence="9">
    <location>
        <begin position="113"/>
        <end position="133"/>
    </location>
</feature>
<evidence type="ECO:0000256" key="3">
    <source>
        <dbReference type="ARBA" id="ARBA00022553"/>
    </source>
</evidence>
<protein>
    <recommendedName>
        <fullName evidence="2">histidine kinase</fullName>
        <ecNumber evidence="2">2.7.13.3</ecNumber>
    </recommendedName>
</protein>
<dbReference type="InterPro" id="IPR036890">
    <property type="entry name" value="HATPase_C_sf"/>
</dbReference>
<keyword evidence="4" id="KW-0808">Transferase</keyword>
<dbReference type="InterPro" id="IPR003594">
    <property type="entry name" value="HATPase_dom"/>
</dbReference>
<dbReference type="RefSeq" id="WP_171687913.1">
    <property type="nucleotide sequence ID" value="NZ_WHOC01000011.1"/>
</dbReference>
<dbReference type="EMBL" id="WHOC01000011">
    <property type="protein sequence ID" value="NOU84447.1"/>
    <property type="molecule type" value="Genomic_DNA"/>
</dbReference>
<sequence length="724" mass="81526">MSVPNPIKRDRPSIMEKIRPIWLLQAFSVTFSIATFIFFIGAISNYYENLRNKCVLQLCGPMSPAPPTTIDALNRYHFTPDTYALAFVVIDCVLPLLFYIASAVIIWKCKRGVMGSIAVLALVAYGTTFPSLVDIASEGITLWERWYDGVRAIGWISLFLLFLLFPTGRFSPFRTYYVFIPFSIVQIVSFVFPGTVLDLENWSGMARIIYYLSAIGTMIYSQFYRYMNISSSEERQQTKWVVYGVSISFLGFIGISGLIVYQVFADNPISYIYLNASLHVFVALIPLTLTFAILRHRLWDIDPLVNRTIVYGALYLSIVLIYSFSVLYFSHVFQTEGNFIISLVATSIVAFLFMPLKERLQRIVNRIMKGKHDDPFAVLAELGDHLIKPIDHDSLLDIMVKTIQDALRLPYVGISISINGQEKLMSVAGKTAFDVQDIPIIHGGEVLGKLLLSSRSPGELFTSEDRKLLDVLLRQAGQIVHSVNMASDMKLLARDLQDSRARLIYAREEERRHIRRNLHDDLAPRLMSLAFNVAAAEQYIEKNPNKAFALLGELRMTIRSTVDDIRTMVHDLRPPTLDEFGLIGSIKARIEDTIKTSEQVSASLHITPLRAKLHIPQELPDLPAAVEVAAYRIVTESLVNIVKHAKATICDVYLQMNSENELQIEVLDNGIGIPVHIKPSGNGGIGLTSIRERAKELGGQCVFERLEQGGTRVKALLPFSHREE</sequence>
<comment type="catalytic activity">
    <reaction evidence="1">
        <text>ATP + protein L-histidine = ADP + protein N-phospho-L-histidine.</text>
        <dbReference type="EC" id="2.7.13.3"/>
    </reaction>
</comment>
<evidence type="ECO:0000256" key="8">
    <source>
        <dbReference type="ARBA" id="ARBA00023012"/>
    </source>
</evidence>
<accession>A0ABX1YTR2</accession>
<evidence type="ECO:0000256" key="6">
    <source>
        <dbReference type="ARBA" id="ARBA00022777"/>
    </source>
</evidence>
<dbReference type="SMART" id="SM00387">
    <property type="entry name" value="HATPase_c"/>
    <property type="match status" value="1"/>
</dbReference>
<evidence type="ECO:0000256" key="9">
    <source>
        <dbReference type="SAM" id="Phobius"/>
    </source>
</evidence>
<feature type="transmembrane region" description="Helical" evidence="9">
    <location>
        <begin position="270"/>
        <end position="294"/>
    </location>
</feature>
<reference evidence="11 12" key="1">
    <citation type="submission" date="2019-10" db="EMBL/GenBank/DDBJ databases">
        <title>Description of Paenibacillus choica sp. nov.</title>
        <authorList>
            <person name="Carlier A."/>
            <person name="Qi S."/>
        </authorList>
    </citation>
    <scope>NUCLEOTIDE SEQUENCE [LARGE SCALE GENOMIC DNA]</scope>
    <source>
        <strain evidence="11 12">LMG 31460</strain>
    </source>
</reference>
<feature type="transmembrane region" description="Helical" evidence="9">
    <location>
        <begin position="21"/>
        <end position="43"/>
    </location>
</feature>
<dbReference type="InterPro" id="IPR011712">
    <property type="entry name" value="Sig_transdc_His_kin_sub3_dim/P"/>
</dbReference>
<evidence type="ECO:0000313" key="12">
    <source>
        <dbReference type="Proteomes" id="UP000658690"/>
    </source>
</evidence>
<keyword evidence="12" id="KW-1185">Reference proteome</keyword>
<feature type="transmembrane region" description="Helical" evidence="9">
    <location>
        <begin position="314"/>
        <end position="333"/>
    </location>
</feature>
<gene>
    <name evidence="11" type="ORF">GC102_01465</name>
</gene>
<name>A0ABX1YTR2_9BACL</name>
<keyword evidence="9" id="KW-1133">Transmembrane helix</keyword>
<dbReference type="Pfam" id="PF07730">
    <property type="entry name" value="HisKA_3"/>
    <property type="match status" value="1"/>
</dbReference>
<proteinExistence type="predicted"/>
<keyword evidence="5" id="KW-0547">Nucleotide-binding</keyword>
<organism evidence="11 12">
    <name type="scientific">Paenibacillus germinis</name>
    <dbReference type="NCBI Taxonomy" id="2654979"/>
    <lineage>
        <taxon>Bacteria</taxon>
        <taxon>Bacillati</taxon>
        <taxon>Bacillota</taxon>
        <taxon>Bacilli</taxon>
        <taxon>Bacillales</taxon>
        <taxon>Paenibacillaceae</taxon>
        <taxon>Paenibacillus</taxon>
    </lineage>
</organism>
<dbReference type="Gene3D" id="3.30.565.10">
    <property type="entry name" value="Histidine kinase-like ATPase, C-terminal domain"/>
    <property type="match status" value="1"/>
</dbReference>